<dbReference type="GO" id="GO:0016020">
    <property type="term" value="C:membrane"/>
    <property type="evidence" value="ECO:0007669"/>
    <property type="project" value="UniProtKB-SubCell"/>
</dbReference>
<keyword evidence="5 8" id="KW-1133">Transmembrane helix</keyword>
<dbReference type="PANTHER" id="PTHR21016">
    <property type="entry name" value="BETA-AMYLOID BINDING PROTEIN-RELATED"/>
    <property type="match status" value="1"/>
</dbReference>
<accession>A0A8S1GYI9</accession>
<proteinExistence type="inferred from homology"/>
<evidence type="ECO:0000256" key="4">
    <source>
        <dbReference type="ARBA" id="ARBA00022729"/>
    </source>
</evidence>
<keyword evidence="6 8" id="KW-0472">Membrane</keyword>
<evidence type="ECO:0000256" key="1">
    <source>
        <dbReference type="ARBA" id="ARBA00004141"/>
    </source>
</evidence>
<dbReference type="EMBL" id="CAJGYM010000008">
    <property type="protein sequence ID" value="CAD6188519.1"/>
    <property type="molecule type" value="Genomic_DNA"/>
</dbReference>
<dbReference type="Proteomes" id="UP000835052">
    <property type="component" value="Unassembled WGS sequence"/>
</dbReference>
<feature type="signal peptide" evidence="9">
    <location>
        <begin position="1"/>
        <end position="20"/>
    </location>
</feature>
<evidence type="ECO:0000256" key="8">
    <source>
        <dbReference type="SAM" id="Phobius"/>
    </source>
</evidence>
<feature type="transmembrane region" description="Helical" evidence="8">
    <location>
        <begin position="93"/>
        <end position="114"/>
    </location>
</feature>
<evidence type="ECO:0000256" key="9">
    <source>
        <dbReference type="SAM" id="SignalP"/>
    </source>
</evidence>
<dbReference type="InterPro" id="IPR050932">
    <property type="entry name" value="TM2D1-3-like"/>
</dbReference>
<evidence type="ECO:0000256" key="2">
    <source>
        <dbReference type="ARBA" id="ARBA00008284"/>
    </source>
</evidence>
<dbReference type="OrthoDB" id="5804096at2759"/>
<evidence type="ECO:0000259" key="10">
    <source>
        <dbReference type="Pfam" id="PF05154"/>
    </source>
</evidence>
<feature type="chain" id="PRO_5035909614" description="TM2 domain-containing protein" evidence="9">
    <location>
        <begin position="21"/>
        <end position="184"/>
    </location>
</feature>
<comment type="similarity">
    <text evidence="2">Belongs to the TM2 family.</text>
</comment>
<evidence type="ECO:0000256" key="3">
    <source>
        <dbReference type="ARBA" id="ARBA00022692"/>
    </source>
</evidence>
<evidence type="ECO:0000313" key="11">
    <source>
        <dbReference type="EMBL" id="CAD6188519.1"/>
    </source>
</evidence>
<organism evidence="11 12">
    <name type="scientific">Caenorhabditis auriculariae</name>
    <dbReference type="NCBI Taxonomy" id="2777116"/>
    <lineage>
        <taxon>Eukaryota</taxon>
        <taxon>Metazoa</taxon>
        <taxon>Ecdysozoa</taxon>
        <taxon>Nematoda</taxon>
        <taxon>Chromadorea</taxon>
        <taxon>Rhabditida</taxon>
        <taxon>Rhabditina</taxon>
        <taxon>Rhabditomorpha</taxon>
        <taxon>Rhabditoidea</taxon>
        <taxon>Rhabditidae</taxon>
        <taxon>Peloderinae</taxon>
        <taxon>Caenorhabditis</taxon>
    </lineage>
</organism>
<protein>
    <recommendedName>
        <fullName evidence="10">TM2 domain-containing protein</fullName>
    </recommendedName>
</protein>
<sequence length="184" mass="20969">MLRNFAFYVISLSLLNSAHFSTDFVDCTDLDKLQFYCNPSDIDSKTQQPTTCAPDNSITVRCRPSSHISCKGLDSDGFFNRTIENGCHYETRVSYYVAVLLSIFFGIFGVDRFYLGYYAIGLMKMFSLGGLFLFWLIDVVLITLQILGPADGSNYFMPFYGPKVTQMRFDEQTNYSTYTCIDCL</sequence>
<feature type="domain" description="TM2" evidence="10">
    <location>
        <begin position="92"/>
        <end position="140"/>
    </location>
</feature>
<keyword evidence="12" id="KW-1185">Reference proteome</keyword>
<evidence type="ECO:0000256" key="7">
    <source>
        <dbReference type="ARBA" id="ARBA00023180"/>
    </source>
</evidence>
<dbReference type="InterPro" id="IPR007829">
    <property type="entry name" value="TM2"/>
</dbReference>
<reference evidence="11" key="1">
    <citation type="submission" date="2020-10" db="EMBL/GenBank/DDBJ databases">
        <authorList>
            <person name="Kikuchi T."/>
        </authorList>
    </citation>
    <scope>NUCLEOTIDE SEQUENCE</scope>
    <source>
        <strain evidence="11">NKZ352</strain>
    </source>
</reference>
<evidence type="ECO:0000256" key="6">
    <source>
        <dbReference type="ARBA" id="ARBA00023136"/>
    </source>
</evidence>
<comment type="caution">
    <text evidence="11">The sequence shown here is derived from an EMBL/GenBank/DDBJ whole genome shotgun (WGS) entry which is preliminary data.</text>
</comment>
<feature type="transmembrane region" description="Helical" evidence="8">
    <location>
        <begin position="126"/>
        <end position="147"/>
    </location>
</feature>
<keyword evidence="7" id="KW-0325">Glycoprotein</keyword>
<evidence type="ECO:0000256" key="5">
    <source>
        <dbReference type="ARBA" id="ARBA00022989"/>
    </source>
</evidence>
<name>A0A8S1GYI9_9PELO</name>
<dbReference type="PANTHER" id="PTHR21016:SF1">
    <property type="entry name" value="TM2 DOMAIN-CONTAINING PROTEIN 1"/>
    <property type="match status" value="1"/>
</dbReference>
<keyword evidence="4 9" id="KW-0732">Signal</keyword>
<dbReference type="Pfam" id="PF05154">
    <property type="entry name" value="TM2"/>
    <property type="match status" value="1"/>
</dbReference>
<comment type="subcellular location">
    <subcellularLocation>
        <location evidence="1">Membrane</location>
        <topology evidence="1">Multi-pass membrane protein</topology>
    </subcellularLocation>
</comment>
<evidence type="ECO:0000313" key="12">
    <source>
        <dbReference type="Proteomes" id="UP000835052"/>
    </source>
</evidence>
<keyword evidence="3 8" id="KW-0812">Transmembrane</keyword>
<gene>
    <name evidence="11" type="ORF">CAUJ_LOCUS4438</name>
</gene>
<dbReference type="AlphaFoldDB" id="A0A8S1GYI9"/>